<dbReference type="Gene3D" id="3.20.20.80">
    <property type="entry name" value="Glycosidases"/>
    <property type="match status" value="1"/>
</dbReference>
<dbReference type="GO" id="GO:0004553">
    <property type="term" value="F:hydrolase activity, hydrolyzing O-glycosyl compounds"/>
    <property type="evidence" value="ECO:0007669"/>
    <property type="project" value="InterPro"/>
</dbReference>
<evidence type="ECO:0000256" key="2">
    <source>
        <dbReference type="ARBA" id="ARBA00022801"/>
    </source>
</evidence>
<sequence>MNSFLLFSHILLLLPLLTLGSPLSTNGRWIVDESGRRVKLACVNWASHLDAMVTEGLNKQPVDAITAKVASLGFNCVRLTYATYMTAHQDYLYLTVRQSLLKNGLKEAVDGILLHNPNIIDLPLIEAFKAVIQSLEKNNIMVIMDNHVSKPQWCCSGTDGNGFFGDEYFDPAQWEMGLSNMARFFSLSPNVIAMSLRNELRGPRQNVQDWYKYMKSGAEAIHGANPKLLVILSGLSFDNDLSFLQQKQVDLSFQRKLVYEVHWYSFTNSGIWSNGDLNEVCSQRTYKMMRKAGFLLDQGFPLFLGEFGIDQRGVNMEDNRYLPCVLSLAADLDLDWALWSLQGSYYTREGTHDMEETYSVLSFDWSQFRNVTMLRIISSIQTPLTGPGLDQVPAYKMLYHPLTGRCVLRGNTGKDVVTGRCLKSEAWIYDNGNLALHGTNSSCLQTDGEGKLAILGTDCSGIASKWDMISATKMQFSSKVQGPSRRPLCLDIGPNGRSLVTNACKCFTGNQLCDPETQWFKLVKSTRILTDEKSTIDGLMP</sequence>
<evidence type="ECO:0000256" key="4">
    <source>
        <dbReference type="RuleBase" id="RU361153"/>
    </source>
</evidence>
<dbReference type="SUPFAM" id="SSF50370">
    <property type="entry name" value="Ricin B-like lectins"/>
    <property type="match status" value="1"/>
</dbReference>
<comment type="similarity">
    <text evidence="1 4">Belongs to the glycosyl hydrolase 5 (cellulase A) family.</text>
</comment>
<comment type="caution">
    <text evidence="7">The sequence shown here is derived from an EMBL/GenBank/DDBJ whole genome shotgun (WGS) entry which is preliminary data.</text>
</comment>
<dbReference type="Proteomes" id="UP001085076">
    <property type="component" value="Miscellaneous, Linkage group lg01"/>
</dbReference>
<evidence type="ECO:0000313" key="8">
    <source>
        <dbReference type="Proteomes" id="UP001085076"/>
    </source>
</evidence>
<organism evidence="7 8">
    <name type="scientific">Dioscorea zingiberensis</name>
    <dbReference type="NCBI Taxonomy" id="325984"/>
    <lineage>
        <taxon>Eukaryota</taxon>
        <taxon>Viridiplantae</taxon>
        <taxon>Streptophyta</taxon>
        <taxon>Embryophyta</taxon>
        <taxon>Tracheophyta</taxon>
        <taxon>Spermatophyta</taxon>
        <taxon>Magnoliopsida</taxon>
        <taxon>Liliopsida</taxon>
        <taxon>Dioscoreales</taxon>
        <taxon>Dioscoreaceae</taxon>
        <taxon>Dioscorea</taxon>
    </lineage>
</organism>
<protein>
    <recommendedName>
        <fullName evidence="6">Glycoside hydrolase family 5 domain-containing protein</fullName>
    </recommendedName>
</protein>
<feature type="signal peptide" evidence="5">
    <location>
        <begin position="1"/>
        <end position="20"/>
    </location>
</feature>
<keyword evidence="8" id="KW-1185">Reference proteome</keyword>
<feature type="chain" id="PRO_5038735382" description="Glycoside hydrolase family 5 domain-containing protein" evidence="5">
    <location>
        <begin position="21"/>
        <end position="541"/>
    </location>
</feature>
<dbReference type="Pfam" id="PF00150">
    <property type="entry name" value="Cellulase"/>
    <property type="match status" value="1"/>
</dbReference>
<dbReference type="InterPro" id="IPR017853">
    <property type="entry name" value="GH"/>
</dbReference>
<evidence type="ECO:0000256" key="1">
    <source>
        <dbReference type="ARBA" id="ARBA00005641"/>
    </source>
</evidence>
<name>A0A9D5DHA0_9LILI</name>
<evidence type="ECO:0000259" key="6">
    <source>
        <dbReference type="Pfam" id="PF00150"/>
    </source>
</evidence>
<feature type="domain" description="Glycoside hydrolase family 5" evidence="6">
    <location>
        <begin position="51"/>
        <end position="342"/>
    </location>
</feature>
<reference evidence="7" key="2">
    <citation type="journal article" date="2022" name="Hortic Res">
        <title>The genome of Dioscorea zingiberensis sheds light on the biosynthesis, origin and evolution of the medicinally important diosgenin saponins.</title>
        <authorList>
            <person name="Li Y."/>
            <person name="Tan C."/>
            <person name="Li Z."/>
            <person name="Guo J."/>
            <person name="Li S."/>
            <person name="Chen X."/>
            <person name="Wang C."/>
            <person name="Dai X."/>
            <person name="Yang H."/>
            <person name="Song W."/>
            <person name="Hou L."/>
            <person name="Xu J."/>
            <person name="Tong Z."/>
            <person name="Xu A."/>
            <person name="Yuan X."/>
            <person name="Wang W."/>
            <person name="Yang Q."/>
            <person name="Chen L."/>
            <person name="Sun Z."/>
            <person name="Wang K."/>
            <person name="Pan B."/>
            <person name="Chen J."/>
            <person name="Bao Y."/>
            <person name="Liu F."/>
            <person name="Qi X."/>
            <person name="Gang D.R."/>
            <person name="Wen J."/>
            <person name="Li J."/>
        </authorList>
    </citation>
    <scope>NUCLEOTIDE SEQUENCE</scope>
    <source>
        <strain evidence="7">Dzin_1.0</strain>
    </source>
</reference>
<evidence type="ECO:0000256" key="3">
    <source>
        <dbReference type="ARBA" id="ARBA00023295"/>
    </source>
</evidence>
<dbReference type="SUPFAM" id="SSF51445">
    <property type="entry name" value="(Trans)glycosidases"/>
    <property type="match status" value="1"/>
</dbReference>
<keyword evidence="5" id="KW-0732">Signal</keyword>
<dbReference type="EMBL" id="JAGGNH010000001">
    <property type="protein sequence ID" value="KAJ0989452.1"/>
    <property type="molecule type" value="Genomic_DNA"/>
</dbReference>
<evidence type="ECO:0000313" key="7">
    <source>
        <dbReference type="EMBL" id="KAJ0989452.1"/>
    </source>
</evidence>
<proteinExistence type="inferred from homology"/>
<dbReference type="OrthoDB" id="442731at2759"/>
<dbReference type="InterPro" id="IPR001547">
    <property type="entry name" value="Glyco_hydro_5"/>
</dbReference>
<dbReference type="PANTHER" id="PTHR31263:SF44">
    <property type="entry name" value="OS04G0481200 PROTEIN"/>
    <property type="match status" value="1"/>
</dbReference>
<dbReference type="AlphaFoldDB" id="A0A9D5DHA0"/>
<evidence type="ECO:0000256" key="5">
    <source>
        <dbReference type="SAM" id="SignalP"/>
    </source>
</evidence>
<dbReference type="PANTHER" id="PTHR31263">
    <property type="entry name" value="CELLULASE FAMILY PROTEIN (AFU_ORTHOLOGUE AFUA_5G14560)"/>
    <property type="match status" value="1"/>
</dbReference>
<keyword evidence="2 4" id="KW-0378">Hydrolase</keyword>
<keyword evidence="3 4" id="KW-0326">Glycosidase</keyword>
<dbReference type="InterPro" id="IPR035992">
    <property type="entry name" value="Ricin_B-like_lectins"/>
</dbReference>
<accession>A0A9D5DHA0</accession>
<reference evidence="7" key="1">
    <citation type="submission" date="2021-03" db="EMBL/GenBank/DDBJ databases">
        <authorList>
            <person name="Li Z."/>
            <person name="Yang C."/>
        </authorList>
    </citation>
    <scope>NUCLEOTIDE SEQUENCE</scope>
    <source>
        <strain evidence="7">Dzin_1.0</strain>
        <tissue evidence="7">Leaf</tissue>
    </source>
</reference>
<gene>
    <name evidence="7" type="ORF">J5N97_007808</name>
</gene>
<dbReference type="GO" id="GO:0000272">
    <property type="term" value="P:polysaccharide catabolic process"/>
    <property type="evidence" value="ECO:0007669"/>
    <property type="project" value="InterPro"/>
</dbReference>